<keyword evidence="2" id="KW-1185">Reference proteome</keyword>
<name>A0A5B7D7Z5_PORTR</name>
<dbReference type="AlphaFoldDB" id="A0A5B7D7Z5"/>
<protein>
    <submittedName>
        <fullName evidence="1">Uncharacterized protein</fullName>
    </submittedName>
</protein>
<reference evidence="1 2" key="1">
    <citation type="submission" date="2019-05" db="EMBL/GenBank/DDBJ databases">
        <title>Another draft genome of Portunus trituberculatus and its Hox gene families provides insights of decapod evolution.</title>
        <authorList>
            <person name="Jeong J.-H."/>
            <person name="Song I."/>
            <person name="Kim S."/>
            <person name="Choi T."/>
            <person name="Kim D."/>
            <person name="Ryu S."/>
            <person name="Kim W."/>
        </authorList>
    </citation>
    <scope>NUCLEOTIDE SEQUENCE [LARGE SCALE GENOMIC DNA]</scope>
    <source>
        <tissue evidence="1">Muscle</tissue>
    </source>
</reference>
<dbReference type="EMBL" id="VSRR010000589">
    <property type="protein sequence ID" value="MPC17440.1"/>
    <property type="molecule type" value="Genomic_DNA"/>
</dbReference>
<gene>
    <name evidence="1" type="ORF">E2C01_010298</name>
</gene>
<proteinExistence type="predicted"/>
<evidence type="ECO:0000313" key="1">
    <source>
        <dbReference type="EMBL" id="MPC17440.1"/>
    </source>
</evidence>
<dbReference type="Proteomes" id="UP000324222">
    <property type="component" value="Unassembled WGS sequence"/>
</dbReference>
<accession>A0A5B7D7Z5</accession>
<sequence>MNVIASASGNLSHGCGRCGVSCGNRSAVSKGTGAAGDSFEVCLVRVYMALHSDLWPVGKILLKDDL</sequence>
<organism evidence="1 2">
    <name type="scientific">Portunus trituberculatus</name>
    <name type="common">Swimming crab</name>
    <name type="synonym">Neptunus trituberculatus</name>
    <dbReference type="NCBI Taxonomy" id="210409"/>
    <lineage>
        <taxon>Eukaryota</taxon>
        <taxon>Metazoa</taxon>
        <taxon>Ecdysozoa</taxon>
        <taxon>Arthropoda</taxon>
        <taxon>Crustacea</taxon>
        <taxon>Multicrustacea</taxon>
        <taxon>Malacostraca</taxon>
        <taxon>Eumalacostraca</taxon>
        <taxon>Eucarida</taxon>
        <taxon>Decapoda</taxon>
        <taxon>Pleocyemata</taxon>
        <taxon>Brachyura</taxon>
        <taxon>Eubrachyura</taxon>
        <taxon>Portunoidea</taxon>
        <taxon>Portunidae</taxon>
        <taxon>Portuninae</taxon>
        <taxon>Portunus</taxon>
    </lineage>
</organism>
<comment type="caution">
    <text evidence="1">The sequence shown here is derived from an EMBL/GenBank/DDBJ whole genome shotgun (WGS) entry which is preliminary data.</text>
</comment>
<evidence type="ECO:0000313" key="2">
    <source>
        <dbReference type="Proteomes" id="UP000324222"/>
    </source>
</evidence>